<keyword evidence="2" id="KW-0472">Membrane</keyword>
<feature type="transmembrane region" description="Helical" evidence="2">
    <location>
        <begin position="152"/>
        <end position="173"/>
    </location>
</feature>
<dbReference type="STRING" id="1523247.SAMN05660464_2343"/>
<sequence length="265" mass="27833">MALSLHRPRKADRAPATAHPAPAPAPAEAARAETEVPDRLTAAEPAAATTGRGGRVYTVQRIGAFVVAGVIAVFGVLGFANGLAFFSTDGEQILGLSSNGLLSTISVVTAVVLVFAAFRSPRTASTVMLVIGALFLVSALANLAVLNTDWNLLAFGLSNVGFSVVAGAVLLLLGAYGRVSGNLPADSPYARASADDDVSPVSPDEFPSTPAEFAAERAMRDAEVAVVQHVASFEQRRRVAAMSQVQTRKERREVWMSFDRARRDA</sequence>
<evidence type="ECO:0000313" key="4">
    <source>
        <dbReference type="Proteomes" id="UP000198857"/>
    </source>
</evidence>
<reference evidence="4" key="1">
    <citation type="submission" date="2016-10" db="EMBL/GenBank/DDBJ databases">
        <authorList>
            <person name="Varghese N."/>
            <person name="Submissions S."/>
        </authorList>
    </citation>
    <scope>NUCLEOTIDE SEQUENCE [LARGE SCALE GENOMIC DNA]</scope>
    <source>
        <strain evidence="4">DSM 44208</strain>
    </source>
</reference>
<feature type="region of interest" description="Disordered" evidence="1">
    <location>
        <begin position="1"/>
        <end position="36"/>
    </location>
</feature>
<gene>
    <name evidence="3" type="ORF">SAMN05660464_2343</name>
</gene>
<dbReference type="RefSeq" id="WP_136697249.1">
    <property type="nucleotide sequence ID" value="NZ_FOWQ01000003.1"/>
</dbReference>
<proteinExistence type="predicted"/>
<dbReference type="AlphaFoldDB" id="A0A1I5N773"/>
<dbReference type="Pfam" id="PF14325">
    <property type="entry name" value="DUF4383"/>
    <property type="match status" value="1"/>
</dbReference>
<keyword evidence="4" id="KW-1185">Reference proteome</keyword>
<dbReference type="OrthoDB" id="5187794at2"/>
<protein>
    <recommendedName>
        <fullName evidence="5">DUF4383 domain-containing protein</fullName>
    </recommendedName>
</protein>
<feature type="transmembrane region" description="Helical" evidence="2">
    <location>
        <begin position="100"/>
        <end position="118"/>
    </location>
</feature>
<keyword evidence="2" id="KW-1133">Transmembrane helix</keyword>
<dbReference type="Proteomes" id="UP000198857">
    <property type="component" value="Unassembled WGS sequence"/>
</dbReference>
<organism evidence="3 4">
    <name type="scientific">Geodermatophilus dictyosporus</name>
    <dbReference type="NCBI Taxonomy" id="1523247"/>
    <lineage>
        <taxon>Bacteria</taxon>
        <taxon>Bacillati</taxon>
        <taxon>Actinomycetota</taxon>
        <taxon>Actinomycetes</taxon>
        <taxon>Geodermatophilales</taxon>
        <taxon>Geodermatophilaceae</taxon>
        <taxon>Geodermatophilus</taxon>
    </lineage>
</organism>
<evidence type="ECO:0000256" key="1">
    <source>
        <dbReference type="SAM" id="MobiDB-lite"/>
    </source>
</evidence>
<keyword evidence="2" id="KW-0812">Transmembrane</keyword>
<feature type="compositionally biased region" description="Basic residues" evidence="1">
    <location>
        <begin position="1"/>
        <end position="10"/>
    </location>
</feature>
<evidence type="ECO:0008006" key="5">
    <source>
        <dbReference type="Google" id="ProtNLM"/>
    </source>
</evidence>
<name>A0A1I5N773_9ACTN</name>
<evidence type="ECO:0000256" key="2">
    <source>
        <dbReference type="SAM" id="Phobius"/>
    </source>
</evidence>
<accession>A0A1I5N773</accession>
<feature type="transmembrane region" description="Helical" evidence="2">
    <location>
        <begin position="125"/>
        <end position="146"/>
    </location>
</feature>
<evidence type="ECO:0000313" key="3">
    <source>
        <dbReference type="EMBL" id="SFP17547.1"/>
    </source>
</evidence>
<feature type="transmembrane region" description="Helical" evidence="2">
    <location>
        <begin position="62"/>
        <end position="80"/>
    </location>
</feature>
<dbReference type="EMBL" id="FOWQ01000003">
    <property type="protein sequence ID" value="SFP17547.1"/>
    <property type="molecule type" value="Genomic_DNA"/>
</dbReference>